<evidence type="ECO:0000313" key="1">
    <source>
        <dbReference type="EMBL" id="MFC6725998.1"/>
    </source>
</evidence>
<dbReference type="AlphaFoldDB" id="A0ABD5S4L5"/>
<reference evidence="1 2" key="1">
    <citation type="journal article" date="2019" name="Int. J. Syst. Evol. Microbiol.">
        <title>The Global Catalogue of Microorganisms (GCM) 10K type strain sequencing project: providing services to taxonomists for standard genome sequencing and annotation.</title>
        <authorList>
            <consortium name="The Broad Institute Genomics Platform"/>
            <consortium name="The Broad Institute Genome Sequencing Center for Infectious Disease"/>
            <person name="Wu L."/>
            <person name="Ma J."/>
        </authorList>
    </citation>
    <scope>NUCLEOTIDE SEQUENCE [LARGE SCALE GENOMIC DNA]</scope>
    <source>
        <strain evidence="1 2">NBRC 111368</strain>
    </source>
</reference>
<accession>A0ABD5S4L5</accession>
<dbReference type="EMBL" id="JBHSWU010000825">
    <property type="protein sequence ID" value="MFC6725998.1"/>
    <property type="molecule type" value="Genomic_DNA"/>
</dbReference>
<proteinExistence type="predicted"/>
<organism evidence="1 2">
    <name type="scientific">Halobium palmae</name>
    <dbReference type="NCBI Taxonomy" id="1776492"/>
    <lineage>
        <taxon>Archaea</taxon>
        <taxon>Methanobacteriati</taxon>
        <taxon>Methanobacteriota</taxon>
        <taxon>Stenosarchaea group</taxon>
        <taxon>Halobacteria</taxon>
        <taxon>Halobacteriales</taxon>
        <taxon>Haloferacaceae</taxon>
        <taxon>Halobium</taxon>
    </lineage>
</organism>
<evidence type="ECO:0000313" key="2">
    <source>
        <dbReference type="Proteomes" id="UP001596328"/>
    </source>
</evidence>
<keyword evidence="2" id="KW-1185">Reference proteome</keyword>
<sequence length="67" mass="7616">MCLDQFDGETVTIELDADELDRIDDIAFSDHRDNREAAIRTLLDEWIKSRDDGDGDATDATDAEERN</sequence>
<gene>
    <name evidence="1" type="ORF">ACFQE1_16830</name>
</gene>
<comment type="caution">
    <text evidence="1">The sequence shown here is derived from an EMBL/GenBank/DDBJ whole genome shotgun (WGS) entry which is preliminary data.</text>
</comment>
<dbReference type="Proteomes" id="UP001596328">
    <property type="component" value="Unassembled WGS sequence"/>
</dbReference>
<name>A0ABD5S4L5_9EURY</name>
<protein>
    <submittedName>
        <fullName evidence="1">Ribbon-helix-helix protein, CopG family</fullName>
    </submittedName>
</protein>